<dbReference type="InterPro" id="IPR036864">
    <property type="entry name" value="Zn2-C6_fun-type_DNA-bd_sf"/>
</dbReference>
<evidence type="ECO:0000256" key="2">
    <source>
        <dbReference type="ARBA" id="ARBA00023015"/>
    </source>
</evidence>
<dbReference type="CDD" id="cd00067">
    <property type="entry name" value="GAL4"/>
    <property type="match status" value="1"/>
</dbReference>
<dbReference type="GO" id="GO:0000976">
    <property type="term" value="F:transcription cis-regulatory region binding"/>
    <property type="evidence" value="ECO:0007669"/>
    <property type="project" value="TreeGrafter"/>
</dbReference>
<protein>
    <recommendedName>
        <fullName evidence="7">Zn(2)-C6 fungal-type domain-containing protein</fullName>
    </recommendedName>
</protein>
<keyword evidence="9" id="KW-1185">Reference proteome</keyword>
<dbReference type="InterPro" id="IPR001138">
    <property type="entry name" value="Zn2Cys6_DnaBD"/>
</dbReference>
<evidence type="ECO:0000313" key="9">
    <source>
        <dbReference type="Proteomes" id="UP001049176"/>
    </source>
</evidence>
<dbReference type="AlphaFoldDB" id="A0A9P7UZC2"/>
<comment type="subcellular location">
    <subcellularLocation>
        <location evidence="1">Nucleus</location>
    </subcellularLocation>
</comment>
<keyword evidence="3" id="KW-0238">DNA-binding</keyword>
<dbReference type="Gene3D" id="4.10.240.10">
    <property type="entry name" value="Zn(2)-C6 fungal-type DNA-binding domain"/>
    <property type="match status" value="1"/>
</dbReference>
<dbReference type="PANTHER" id="PTHR31845">
    <property type="entry name" value="FINGER DOMAIN PROTEIN, PUTATIVE-RELATED"/>
    <property type="match status" value="1"/>
</dbReference>
<feature type="domain" description="Zn(2)-C6 fungal-type" evidence="7">
    <location>
        <begin position="26"/>
        <end position="61"/>
    </location>
</feature>
<dbReference type="CDD" id="cd12148">
    <property type="entry name" value="fungal_TF_MHR"/>
    <property type="match status" value="1"/>
</dbReference>
<dbReference type="RefSeq" id="XP_043013888.1">
    <property type="nucleotide sequence ID" value="XM_043149284.1"/>
</dbReference>
<comment type="caution">
    <text evidence="8">The sequence shown here is derived from an EMBL/GenBank/DDBJ whole genome shotgun (WGS) entry which is preliminary data.</text>
</comment>
<dbReference type="PANTHER" id="PTHR31845:SF17">
    <property type="entry name" value="ZN(II)2CYS6 TRANSCRIPTION FACTOR (EUROFUNG)"/>
    <property type="match status" value="1"/>
</dbReference>
<evidence type="ECO:0000256" key="3">
    <source>
        <dbReference type="ARBA" id="ARBA00023125"/>
    </source>
</evidence>
<evidence type="ECO:0000256" key="4">
    <source>
        <dbReference type="ARBA" id="ARBA00023163"/>
    </source>
</evidence>
<name>A0A9P7UZC2_9AGAR</name>
<sequence length="686" mass="76747">MKRSREDSNPSSSSVKAAKRSKSVQACTSCRKHKTRCEVLDTTSTAIRCHRCKTLDIPCSYEEMDRSILIQNASKTQSQAGTMTPAAQQERGQDVFDKWALGIEPNPPPPPIIDSKLQASPPPVLPPAPTLRRHLAKPHDIWTFLRVQYDELDWTAPLEAIQFITKHPANESAFTPSSVSSIPNDRIENILTNAQINDLLLIFSKHYEPWLNFTLMKGTDSPLLDLVCCTIAARHLDDNTRVTVAHRLHTLTQDNSAKLIFQSRRSESLEAIQCLLILSLWTPLSSASGDFGDGRLLIASAISMAMNLRLNEAPSKTLALLNSQRAGETVNESHLLEMMNKSRLWISLSNAESLLCIGSGREALSKRDSDYIQLFGLCENLPTDKIGGRDTRLRFLADIYEYTEKGFAIKFVSDAEQDVIDWYRANETIRKEFSQIHRLVLPLGVVAQAEKFHFQIILVILHSCRLLSLYNTMVAARMYFYRHPHLKDSANWFSAVRPYNDNVLLVYAKECLALAECTLVHFLQTDVLLVGTCPDHVFLMVSFAASFLVGVKFMLVEGIHRLLPGSSNTLLSMCIGHLRRAAYSPDHPANQSANVLSIFVSLWENKDTVIKQYRELVNPNTPSSSSKQSLGTDDHSGSFTTQSQSMPHLHSSSGSVSGDQAAFQNQVDFSWLNDPSFWNGILDTPM</sequence>
<feature type="compositionally biased region" description="Polar residues" evidence="6">
    <location>
        <begin position="618"/>
        <end position="658"/>
    </location>
</feature>
<feature type="region of interest" description="Disordered" evidence="6">
    <location>
        <begin position="1"/>
        <end position="20"/>
    </location>
</feature>
<evidence type="ECO:0000256" key="1">
    <source>
        <dbReference type="ARBA" id="ARBA00004123"/>
    </source>
</evidence>
<dbReference type="EMBL" id="CM032182">
    <property type="protein sequence ID" value="KAG7097418.1"/>
    <property type="molecule type" value="Genomic_DNA"/>
</dbReference>
<dbReference type="OrthoDB" id="2595934at2759"/>
<gene>
    <name evidence="8" type="ORF">E1B28_004765</name>
</gene>
<evidence type="ECO:0000313" key="8">
    <source>
        <dbReference type="EMBL" id="KAG7097418.1"/>
    </source>
</evidence>
<dbReference type="PROSITE" id="PS50048">
    <property type="entry name" value="ZN2_CY6_FUNGAL_2"/>
    <property type="match status" value="1"/>
</dbReference>
<keyword evidence="5" id="KW-0539">Nucleus</keyword>
<keyword evidence="4" id="KW-0804">Transcription</keyword>
<keyword evidence="2" id="KW-0805">Transcription regulation</keyword>
<dbReference type="GO" id="GO:0005634">
    <property type="term" value="C:nucleus"/>
    <property type="evidence" value="ECO:0007669"/>
    <property type="project" value="UniProtKB-SubCell"/>
</dbReference>
<dbReference type="InterPro" id="IPR051089">
    <property type="entry name" value="prtT"/>
</dbReference>
<dbReference type="PROSITE" id="PS00463">
    <property type="entry name" value="ZN2_CY6_FUNGAL_1"/>
    <property type="match status" value="1"/>
</dbReference>
<dbReference type="SUPFAM" id="SSF57701">
    <property type="entry name" value="Zn2/Cys6 DNA-binding domain"/>
    <property type="match status" value="1"/>
</dbReference>
<reference evidence="8" key="1">
    <citation type="journal article" date="2021" name="Genome Biol. Evol.">
        <title>The assembled and annotated genome of the fairy-ring fungus Marasmius oreades.</title>
        <authorList>
            <person name="Hiltunen M."/>
            <person name="Ament-Velasquez S.L."/>
            <person name="Johannesson H."/>
        </authorList>
    </citation>
    <scope>NUCLEOTIDE SEQUENCE</scope>
    <source>
        <strain evidence="8">03SP1</strain>
    </source>
</reference>
<dbReference type="SMART" id="SM00066">
    <property type="entry name" value="GAL4"/>
    <property type="match status" value="1"/>
</dbReference>
<evidence type="ECO:0000259" key="7">
    <source>
        <dbReference type="PROSITE" id="PS50048"/>
    </source>
</evidence>
<dbReference type="GO" id="GO:0000981">
    <property type="term" value="F:DNA-binding transcription factor activity, RNA polymerase II-specific"/>
    <property type="evidence" value="ECO:0007669"/>
    <property type="project" value="InterPro"/>
</dbReference>
<dbReference type="GeneID" id="66073841"/>
<feature type="region of interest" description="Disordered" evidence="6">
    <location>
        <begin position="616"/>
        <end position="658"/>
    </location>
</feature>
<dbReference type="GO" id="GO:0008270">
    <property type="term" value="F:zinc ion binding"/>
    <property type="evidence" value="ECO:0007669"/>
    <property type="project" value="InterPro"/>
</dbReference>
<accession>A0A9P7UZC2</accession>
<organism evidence="8 9">
    <name type="scientific">Marasmius oreades</name>
    <name type="common">fairy-ring Marasmius</name>
    <dbReference type="NCBI Taxonomy" id="181124"/>
    <lineage>
        <taxon>Eukaryota</taxon>
        <taxon>Fungi</taxon>
        <taxon>Dikarya</taxon>
        <taxon>Basidiomycota</taxon>
        <taxon>Agaricomycotina</taxon>
        <taxon>Agaricomycetes</taxon>
        <taxon>Agaricomycetidae</taxon>
        <taxon>Agaricales</taxon>
        <taxon>Marasmiineae</taxon>
        <taxon>Marasmiaceae</taxon>
        <taxon>Marasmius</taxon>
    </lineage>
</organism>
<evidence type="ECO:0000256" key="5">
    <source>
        <dbReference type="ARBA" id="ARBA00023242"/>
    </source>
</evidence>
<evidence type="ECO:0000256" key="6">
    <source>
        <dbReference type="SAM" id="MobiDB-lite"/>
    </source>
</evidence>
<dbReference type="KEGG" id="more:E1B28_004765"/>
<proteinExistence type="predicted"/>
<dbReference type="Proteomes" id="UP001049176">
    <property type="component" value="Chromosome 2"/>
</dbReference>
<dbReference type="Pfam" id="PF00172">
    <property type="entry name" value="Zn_clus"/>
    <property type="match status" value="1"/>
</dbReference>